<dbReference type="HOGENOM" id="CLU_3259968_0_0_6"/>
<dbReference type="AlphaFoldDB" id="D3UXU8"/>
<dbReference type="Proteomes" id="UP000002045">
    <property type="component" value="Chromosome"/>
</dbReference>
<dbReference type="STRING" id="406818.XBJ1_1340"/>
<name>D3UXU8_XENBS</name>
<gene>
    <name evidence="1" type="ordered locus">XBJ1_1340</name>
</gene>
<proteinExistence type="predicted"/>
<reference evidence="1" key="1">
    <citation type="journal article" date="2011" name="PLoS ONE">
        <title>The entomopathogenic bacterial endosymbionts xenorhabdus and photorhabdus: convergent lifestyles from divergent genomes.</title>
        <authorList>
            <person name="Chaston J.M."/>
            <person name="Suen G."/>
            <person name="Tucker S.L."/>
            <person name="Andersen A.W."/>
            <person name="Bhasin A."/>
            <person name="Bode E."/>
            <person name="Bode H.B."/>
            <person name="Brachmann A.O."/>
            <person name="Cowles C.E."/>
            <person name="Cowles K.N."/>
            <person name="Darby C."/>
            <person name="de Leon L."/>
            <person name="Drace K."/>
            <person name="Du Z."/>
            <person name="Givaudan A."/>
            <person name="Herbert Tran E.E."/>
            <person name="Jewell K.A."/>
            <person name="Knack J.J."/>
            <person name="Krasomil-Osterfeld K.C."/>
            <person name="Kukor R."/>
            <person name="Lanois A."/>
            <person name="Latreille P."/>
            <person name="Leimgruber N.K."/>
            <person name="Lipke C.M."/>
            <person name="Liu R."/>
            <person name="Lu X."/>
            <person name="Martens E.C."/>
            <person name="Marri P.R."/>
            <person name="Medigue C."/>
            <person name="Menard M.L."/>
            <person name="Miller N.M."/>
            <person name="Morales-Soto N."/>
            <person name="Norton S."/>
            <person name="Ogier J.C."/>
            <person name="Orchard S.S."/>
            <person name="Park D."/>
            <person name="Park Y."/>
            <person name="Qurollo B.A."/>
            <person name="Sugar D.R."/>
            <person name="Richards G.R."/>
            <person name="Rouy Z."/>
            <person name="Slominski B."/>
            <person name="Slominski K."/>
            <person name="Snyder H."/>
            <person name="Tjaden B.C."/>
            <person name="van der Hoeven R."/>
            <person name="Welch R.D."/>
            <person name="Wheeler C."/>
            <person name="Xiang B."/>
            <person name="Barbazuk B."/>
            <person name="Gaudriault S."/>
            <person name="Goodner B."/>
            <person name="Slater S.C."/>
            <person name="Forst S."/>
            <person name="Goldman B.S."/>
            <person name="Goodrich-Blair H."/>
        </authorList>
    </citation>
    <scope>NUCLEOTIDE SEQUENCE [LARGE SCALE GENOMIC DNA]</scope>
    <source>
        <strain evidence="1">SS-2004</strain>
    </source>
</reference>
<sequence length="42" mass="4454">MARSSGAGVEFKKLAAGMRPAACLGDIHPHSACFRVLHYAII</sequence>
<evidence type="ECO:0000313" key="1">
    <source>
        <dbReference type="EMBL" id="CBJ80473.1"/>
    </source>
</evidence>
<dbReference type="EMBL" id="FN667741">
    <property type="protein sequence ID" value="CBJ80473.1"/>
    <property type="molecule type" value="Genomic_DNA"/>
</dbReference>
<evidence type="ECO:0000313" key="2">
    <source>
        <dbReference type="Proteomes" id="UP000002045"/>
    </source>
</evidence>
<organism evidence="1 2">
    <name type="scientific">Xenorhabdus bovienii (strain SS-2004)</name>
    <name type="common">Xenorhabdus nematophila subsp. bovienii</name>
    <dbReference type="NCBI Taxonomy" id="406818"/>
    <lineage>
        <taxon>Bacteria</taxon>
        <taxon>Pseudomonadati</taxon>
        <taxon>Pseudomonadota</taxon>
        <taxon>Gammaproteobacteria</taxon>
        <taxon>Enterobacterales</taxon>
        <taxon>Morganellaceae</taxon>
        <taxon>Xenorhabdus</taxon>
    </lineage>
</organism>
<protein>
    <submittedName>
        <fullName evidence="1">Uncharacterized protein</fullName>
    </submittedName>
</protein>
<dbReference type="KEGG" id="xbo:XBJ1_1340"/>
<accession>D3UXU8</accession>